<dbReference type="PANTHER" id="PTHR30612">
    <property type="entry name" value="SECA INNER MEMBRANE COMPONENT OF SEC PROTEIN SECRETION SYSTEM"/>
    <property type="match status" value="1"/>
</dbReference>
<comment type="caution">
    <text evidence="23">The sequence shown here is derived from an EMBL/GenBank/DDBJ whole genome shotgun (WGS) entry which is preliminary data.</text>
</comment>
<evidence type="ECO:0000313" key="23">
    <source>
        <dbReference type="EMBL" id="MFC4819424.1"/>
    </source>
</evidence>
<gene>
    <name evidence="16 23" type="primary">secA</name>
    <name evidence="23" type="ORF">ACFO6Q_03765</name>
</gene>
<dbReference type="SUPFAM" id="SSF81767">
    <property type="entry name" value="Pre-protein crosslinking domain of SecA"/>
    <property type="match status" value="1"/>
</dbReference>
<evidence type="ECO:0000256" key="13">
    <source>
        <dbReference type="ARBA" id="ARBA00022967"/>
    </source>
</evidence>
<dbReference type="PANTHER" id="PTHR30612:SF0">
    <property type="entry name" value="CHLOROPLAST PROTEIN-TRANSPORTING ATPASE"/>
    <property type="match status" value="1"/>
</dbReference>
<dbReference type="Gene3D" id="3.90.1440.10">
    <property type="entry name" value="SecA, preprotein cross-linking domain"/>
    <property type="match status" value="1"/>
</dbReference>
<dbReference type="Pfam" id="PF07516">
    <property type="entry name" value="SecA_SW"/>
    <property type="match status" value="1"/>
</dbReference>
<protein>
    <recommendedName>
        <fullName evidence="16 17">Protein translocase subunit SecA</fullName>
        <ecNumber evidence="16">7.4.2.8</ecNumber>
    </recommendedName>
</protein>
<dbReference type="EMBL" id="JBHSHD010000003">
    <property type="protein sequence ID" value="MFC4819424.1"/>
    <property type="molecule type" value="Genomic_DNA"/>
</dbReference>
<feature type="compositionally biased region" description="Basic residues" evidence="19">
    <location>
        <begin position="910"/>
        <end position="920"/>
    </location>
</feature>
<comment type="cofactor">
    <cofactor evidence="1">
        <name>Zn(2+)</name>
        <dbReference type="ChEBI" id="CHEBI:29105"/>
    </cofactor>
</comment>
<dbReference type="Pfam" id="PF21090">
    <property type="entry name" value="P-loop_SecA"/>
    <property type="match status" value="1"/>
</dbReference>
<feature type="domain" description="SecA family profile" evidence="22">
    <location>
        <begin position="3"/>
        <end position="621"/>
    </location>
</feature>
<dbReference type="InterPro" id="IPR004027">
    <property type="entry name" value="SEC_C_motif"/>
</dbReference>
<dbReference type="CDD" id="cd18803">
    <property type="entry name" value="SF2_C_secA"/>
    <property type="match status" value="1"/>
</dbReference>
<feature type="compositionally biased region" description="Low complexity" evidence="19">
    <location>
        <begin position="867"/>
        <end position="882"/>
    </location>
</feature>
<comment type="function">
    <text evidence="16">Part of the Sec protein translocase complex. Interacts with the SecYEG preprotein conducting channel. Has a central role in coupling the hydrolysis of ATP to the transfer of proteins into and across the cell membrane, serving both as a receptor for the preprotein-SecB complex and as an ATP-driven molecular motor driving the stepwise translocation of polypeptide chains across the membrane.</text>
</comment>
<evidence type="ECO:0000256" key="17">
    <source>
        <dbReference type="RuleBase" id="RU003874"/>
    </source>
</evidence>
<feature type="binding site" evidence="16">
    <location>
        <position position="513"/>
    </location>
    <ligand>
        <name>ATP</name>
        <dbReference type="ChEBI" id="CHEBI:30616"/>
    </ligand>
</feature>
<evidence type="ECO:0000256" key="15">
    <source>
        <dbReference type="ARBA" id="ARBA00023136"/>
    </source>
</evidence>
<comment type="similarity">
    <text evidence="3 16 17">Belongs to the SecA family.</text>
</comment>
<comment type="subcellular location">
    <subcellularLocation>
        <location evidence="16">Cell membrane</location>
        <topology evidence="16">Peripheral membrane protein</topology>
        <orientation evidence="16">Cytoplasmic side</orientation>
    </subcellularLocation>
    <subcellularLocation>
        <location evidence="16">Cytoplasm</location>
    </subcellularLocation>
    <subcellularLocation>
        <location evidence="2">Membrane</location>
        <topology evidence="2">Peripheral membrane protein</topology>
    </subcellularLocation>
    <text evidence="16">Distribution is 50-50.</text>
</comment>
<dbReference type="InterPro" id="IPR001650">
    <property type="entry name" value="Helicase_C-like"/>
</dbReference>
<dbReference type="InterPro" id="IPR036670">
    <property type="entry name" value="SecA_X-link_sf"/>
</dbReference>
<comment type="catalytic activity">
    <reaction evidence="16">
        <text>ATP + H2O + cellular proteinSide 1 = ADP + phosphate + cellular proteinSide 2.</text>
        <dbReference type="EC" id="7.4.2.8"/>
    </reaction>
</comment>
<keyword evidence="6 16" id="KW-0963">Cytoplasm</keyword>
<dbReference type="SMART" id="SM00958">
    <property type="entry name" value="SecA_PP_bind"/>
    <property type="match status" value="1"/>
</dbReference>
<feature type="compositionally biased region" description="Basic and acidic residues" evidence="19">
    <location>
        <begin position="891"/>
        <end position="900"/>
    </location>
</feature>
<dbReference type="InterPro" id="IPR027417">
    <property type="entry name" value="P-loop_NTPase"/>
</dbReference>
<keyword evidence="18" id="KW-0175">Coiled coil</keyword>
<dbReference type="InterPro" id="IPR014018">
    <property type="entry name" value="SecA_motor_DEAD"/>
</dbReference>
<organism evidence="23 24">
    <name type="scientific">Dokdonella ginsengisoli</name>
    <dbReference type="NCBI Taxonomy" id="363846"/>
    <lineage>
        <taxon>Bacteria</taxon>
        <taxon>Pseudomonadati</taxon>
        <taxon>Pseudomonadota</taxon>
        <taxon>Gammaproteobacteria</taxon>
        <taxon>Lysobacterales</taxon>
        <taxon>Rhodanobacteraceae</taxon>
        <taxon>Dokdonella</taxon>
    </lineage>
</organism>
<evidence type="ECO:0000256" key="1">
    <source>
        <dbReference type="ARBA" id="ARBA00001947"/>
    </source>
</evidence>
<dbReference type="InterPro" id="IPR011115">
    <property type="entry name" value="SecA_DEAD"/>
</dbReference>
<evidence type="ECO:0000256" key="10">
    <source>
        <dbReference type="ARBA" id="ARBA00022833"/>
    </source>
</evidence>
<evidence type="ECO:0000256" key="4">
    <source>
        <dbReference type="ARBA" id="ARBA00022448"/>
    </source>
</evidence>
<evidence type="ECO:0000256" key="5">
    <source>
        <dbReference type="ARBA" id="ARBA00022475"/>
    </source>
</evidence>
<evidence type="ECO:0000256" key="8">
    <source>
        <dbReference type="ARBA" id="ARBA00022723"/>
    </source>
</evidence>
<evidence type="ECO:0000256" key="11">
    <source>
        <dbReference type="ARBA" id="ARBA00022840"/>
    </source>
</evidence>
<evidence type="ECO:0000259" key="21">
    <source>
        <dbReference type="PROSITE" id="PS51194"/>
    </source>
</evidence>
<dbReference type="EC" id="7.4.2.8" evidence="16"/>
<keyword evidence="24" id="KW-1185">Reference proteome</keyword>
<feature type="coiled-coil region" evidence="18">
    <location>
        <begin position="825"/>
        <end position="855"/>
    </location>
</feature>
<dbReference type="Pfam" id="PF01043">
    <property type="entry name" value="SecA_PP_bind"/>
    <property type="match status" value="1"/>
</dbReference>
<keyword evidence="11 16" id="KW-0067">ATP-binding</keyword>
<dbReference type="NCBIfam" id="NF009538">
    <property type="entry name" value="PRK12904.1"/>
    <property type="match status" value="1"/>
</dbReference>
<evidence type="ECO:0000256" key="3">
    <source>
        <dbReference type="ARBA" id="ARBA00007650"/>
    </source>
</evidence>
<dbReference type="SUPFAM" id="SSF81886">
    <property type="entry name" value="Helical scaffold and wing domains of SecA"/>
    <property type="match status" value="1"/>
</dbReference>
<dbReference type="InterPro" id="IPR014001">
    <property type="entry name" value="Helicase_ATP-bd"/>
</dbReference>
<proteinExistence type="inferred from homology"/>
<dbReference type="Proteomes" id="UP001595886">
    <property type="component" value="Unassembled WGS sequence"/>
</dbReference>
<dbReference type="InterPro" id="IPR036266">
    <property type="entry name" value="SecA_Wing/Scaffold_sf"/>
</dbReference>
<evidence type="ECO:0000256" key="6">
    <source>
        <dbReference type="ARBA" id="ARBA00022490"/>
    </source>
</evidence>
<evidence type="ECO:0000256" key="9">
    <source>
        <dbReference type="ARBA" id="ARBA00022741"/>
    </source>
</evidence>
<feature type="region of interest" description="Disordered" evidence="19">
    <location>
        <begin position="867"/>
        <end position="920"/>
    </location>
</feature>
<dbReference type="RefSeq" id="WP_380019184.1">
    <property type="nucleotide sequence ID" value="NZ_JBHSHD010000003.1"/>
</dbReference>
<dbReference type="InterPro" id="IPR020937">
    <property type="entry name" value="SecA_CS"/>
</dbReference>
<keyword evidence="10" id="KW-0862">Zinc</keyword>
<dbReference type="PRINTS" id="PR00906">
    <property type="entry name" value="SECA"/>
</dbReference>
<feature type="domain" description="Helicase C-terminal" evidence="21">
    <location>
        <begin position="438"/>
        <end position="637"/>
    </location>
</feature>
<keyword evidence="9 16" id="KW-0547">Nucleotide-binding</keyword>
<evidence type="ECO:0000256" key="7">
    <source>
        <dbReference type="ARBA" id="ARBA00022519"/>
    </source>
</evidence>
<dbReference type="InterPro" id="IPR044722">
    <property type="entry name" value="SecA_SF2_C"/>
</dbReference>
<dbReference type="InterPro" id="IPR011116">
    <property type="entry name" value="SecA_Wing/Scaffold"/>
</dbReference>
<feature type="binding site" evidence="16">
    <location>
        <begin position="105"/>
        <end position="109"/>
    </location>
    <ligand>
        <name>ATP</name>
        <dbReference type="ChEBI" id="CHEBI:30616"/>
    </ligand>
</feature>
<evidence type="ECO:0000256" key="2">
    <source>
        <dbReference type="ARBA" id="ARBA00004170"/>
    </source>
</evidence>
<keyword evidence="7" id="KW-0997">Cell inner membrane</keyword>
<reference evidence="24" key="1">
    <citation type="journal article" date="2019" name="Int. J. Syst. Evol. Microbiol.">
        <title>The Global Catalogue of Microorganisms (GCM) 10K type strain sequencing project: providing services to taxonomists for standard genome sequencing and annotation.</title>
        <authorList>
            <consortium name="The Broad Institute Genomics Platform"/>
            <consortium name="The Broad Institute Genome Sequencing Center for Infectious Disease"/>
            <person name="Wu L."/>
            <person name="Ma J."/>
        </authorList>
    </citation>
    <scope>NUCLEOTIDE SEQUENCE [LARGE SCALE GENOMIC DNA]</scope>
    <source>
        <strain evidence="24">CCUG 30340</strain>
    </source>
</reference>
<keyword evidence="8" id="KW-0479">Metal-binding</keyword>
<evidence type="ECO:0000256" key="12">
    <source>
        <dbReference type="ARBA" id="ARBA00022927"/>
    </source>
</evidence>
<dbReference type="Pfam" id="PF07517">
    <property type="entry name" value="SecA_DEAD"/>
    <property type="match status" value="1"/>
</dbReference>
<evidence type="ECO:0000313" key="24">
    <source>
        <dbReference type="Proteomes" id="UP001595886"/>
    </source>
</evidence>
<keyword evidence="14 16" id="KW-0811">Translocation</keyword>
<dbReference type="HAMAP" id="MF_01382">
    <property type="entry name" value="SecA"/>
    <property type="match status" value="1"/>
</dbReference>
<dbReference type="Gene3D" id="1.10.3060.10">
    <property type="entry name" value="Helical scaffold and wing domains of SecA"/>
    <property type="match status" value="1"/>
</dbReference>
<keyword evidence="13 16" id="KW-1278">Translocase</keyword>
<dbReference type="Gene3D" id="3.40.50.300">
    <property type="entry name" value="P-loop containing nucleotide triphosphate hydrolases"/>
    <property type="match status" value="2"/>
</dbReference>
<dbReference type="InterPro" id="IPR011130">
    <property type="entry name" value="SecA_preprotein_X-link_dom"/>
</dbReference>
<keyword evidence="12 16" id="KW-0653">Protein transport</keyword>
<dbReference type="PROSITE" id="PS51192">
    <property type="entry name" value="HELICASE_ATP_BIND_1"/>
    <property type="match status" value="1"/>
</dbReference>
<dbReference type="NCBIfam" id="TIGR00963">
    <property type="entry name" value="secA"/>
    <property type="match status" value="1"/>
</dbReference>
<keyword evidence="4 16" id="KW-0813">Transport</keyword>
<evidence type="ECO:0000256" key="16">
    <source>
        <dbReference type="HAMAP-Rule" id="MF_01382"/>
    </source>
</evidence>
<keyword evidence="5 16" id="KW-1003">Cell membrane</keyword>
<dbReference type="InterPro" id="IPR000185">
    <property type="entry name" value="SecA"/>
</dbReference>
<dbReference type="PROSITE" id="PS51196">
    <property type="entry name" value="SECA_MOTOR_DEAD"/>
    <property type="match status" value="1"/>
</dbReference>
<accession>A0ABV9QV08</accession>
<dbReference type="PROSITE" id="PS51194">
    <property type="entry name" value="HELICASE_CTER"/>
    <property type="match status" value="1"/>
</dbReference>
<keyword evidence="15 16" id="KW-0472">Membrane</keyword>
<sequence length="920" mass="103488">MLNSFLTRIFGSRNERVLRQLGKTVAQINALEPTMQALSDDELRGKTDEFRQRLAAGAALDSLLPEAFATVREASRRVLGLRHYDVQMIGGMVLHSGKIAEMRTGEGKTLVGTLPVYLNALEGKGVHVVTVNDYLAKRDSAWMGRLYNFLGMSVGVVYPNMDHGDKRGAYAADITYGTNNEFGFDYLRDNMALSKEQRYQRGLNYAIVDEVDSILIDEARTPLIISGPSDESPQLYVKVNRIVPRLTRQASEPKAGEPPVPGDYYVDEKQKQVHLSEEGMQHAEDLLREAGIIGEEEGLYDSQHIAVVHHLNAALRAHAIYQRDVDYIVRDGEVIIVDEFTGRTLAGRRWSDGLHQAVEAKEGVPIQRENQTLASITFQNLFRMYKKLAGMTGTADTEAYEFQSIYGLEVVVIPTHRPMVRKDEADVVFLKQQPKYDAIVEDIKECYERGQPVLVGTASIEMSELLDGLLKKQGVPHEVLNAKQHEREAHIVAQAGRPKAITIATNMAGRGTDIVLGGSLEAELQALGEDASEQERERVKAEWQKRHDEVLALGGLRIIGTERHESRRIDNQLRGRSGRQGDPGSSRFYLSLEDNLIRIFMGEGVARLMRMFGMKEDDAIQDRMVSRQIEKAQRKVEAHNFDIRKHLLEFDDTANDQRKVIYQQRNELLDSDDVGETITNVRQDVITDLVRRYVPADSVDEQWNLAGLEAELNSEFGLQLNLKPWVEEQHELDAGGVLEHVLSAADRLFREKEAMLGSEVMRGLEKHVMLSVLDNGWKEHLASMDYLRQGIYLRGYAQKQPKQEFKREAFELFEGMLGRIKHEIVQLLARVRIRSEDEVEALEEQQRRQAEAQARSMQFQHAEAAGFGAGEPAPDAGAEGFAQPIQGQSPVHRDAPKVGRNDPCPCGSGKKYKQCHGKLA</sequence>
<dbReference type="SMART" id="SM00957">
    <property type="entry name" value="SecA_DEAD"/>
    <property type="match status" value="1"/>
</dbReference>
<evidence type="ECO:0000256" key="14">
    <source>
        <dbReference type="ARBA" id="ARBA00023010"/>
    </source>
</evidence>
<dbReference type="Pfam" id="PF02810">
    <property type="entry name" value="SEC-C"/>
    <property type="match status" value="1"/>
</dbReference>
<feature type="binding site" evidence="16">
    <location>
        <position position="87"/>
    </location>
    <ligand>
        <name>ATP</name>
        <dbReference type="ChEBI" id="CHEBI:30616"/>
    </ligand>
</feature>
<evidence type="ECO:0000256" key="18">
    <source>
        <dbReference type="SAM" id="Coils"/>
    </source>
</evidence>
<feature type="domain" description="Helicase ATP-binding" evidence="20">
    <location>
        <begin position="89"/>
        <end position="246"/>
    </location>
</feature>
<evidence type="ECO:0000259" key="20">
    <source>
        <dbReference type="PROSITE" id="PS51192"/>
    </source>
</evidence>
<evidence type="ECO:0000256" key="19">
    <source>
        <dbReference type="SAM" id="MobiDB-lite"/>
    </source>
</evidence>
<comment type="subunit">
    <text evidence="16">Monomer and homodimer. Part of the essential Sec protein translocation apparatus which comprises SecA, SecYEG and auxiliary proteins SecDF-YajC and YidC.</text>
</comment>
<dbReference type="CDD" id="cd17928">
    <property type="entry name" value="DEXDc_SecA"/>
    <property type="match status" value="1"/>
</dbReference>
<name>A0ABV9QV08_9GAMM</name>
<dbReference type="PROSITE" id="PS01312">
    <property type="entry name" value="SECA"/>
    <property type="match status" value="1"/>
</dbReference>
<evidence type="ECO:0000259" key="22">
    <source>
        <dbReference type="PROSITE" id="PS51196"/>
    </source>
</evidence>
<dbReference type="SUPFAM" id="SSF52540">
    <property type="entry name" value="P-loop containing nucleoside triphosphate hydrolases"/>
    <property type="match status" value="2"/>
</dbReference>